<dbReference type="GO" id="GO:0098552">
    <property type="term" value="C:side of membrane"/>
    <property type="evidence" value="ECO:0007669"/>
    <property type="project" value="UniProtKB-KW"/>
</dbReference>
<feature type="compositionally biased region" description="Basic and acidic residues" evidence="9">
    <location>
        <begin position="408"/>
        <end position="422"/>
    </location>
</feature>
<evidence type="ECO:0000256" key="9">
    <source>
        <dbReference type="SAM" id="MobiDB-lite"/>
    </source>
</evidence>
<dbReference type="EMBL" id="KX699552">
    <property type="protein sequence ID" value="APD73508.1"/>
    <property type="molecule type" value="Genomic_DNA"/>
</dbReference>
<evidence type="ECO:0000256" key="3">
    <source>
        <dbReference type="ARBA" id="ARBA00022475"/>
    </source>
</evidence>
<comment type="function">
    <text evidence="1">VSG forms a coat on the surface of the parasite. The trypanosome evades the immune response of the host by expressing a series of antigenically distinct VSGs from an estimated 1000 VSG genes.</text>
</comment>
<organism evidence="12">
    <name type="scientific">Trypanosoma brucei</name>
    <dbReference type="NCBI Taxonomy" id="5691"/>
    <lineage>
        <taxon>Eukaryota</taxon>
        <taxon>Discoba</taxon>
        <taxon>Euglenozoa</taxon>
        <taxon>Kinetoplastea</taxon>
        <taxon>Metakinetoplastina</taxon>
        <taxon>Trypanosomatida</taxon>
        <taxon>Trypanosomatidae</taxon>
        <taxon>Trypanosoma</taxon>
    </lineage>
</organism>
<feature type="region of interest" description="Disordered" evidence="9">
    <location>
        <begin position="193"/>
        <end position="223"/>
    </location>
</feature>
<keyword evidence="5 10" id="KW-0732">Signal</keyword>
<dbReference type="VEuPathDB" id="TriTrypDB:Tb927.5.5640"/>
<reference evidence="12" key="1">
    <citation type="submission" date="2016-08" db="EMBL/GenBank/DDBJ databases">
        <title>VSG repertoire of Trypanosoma brucei EATRO 1125.</title>
        <authorList>
            <person name="Cross G.A."/>
        </authorList>
    </citation>
    <scope>NUCLEOTIDE SEQUENCE</scope>
    <source>
        <strain evidence="12">EATRO 1125</strain>
    </source>
</reference>
<feature type="domain" description="Trypanosome variant surface glycoprotein B-type N-terminal" evidence="11">
    <location>
        <begin position="18"/>
        <end position="380"/>
    </location>
</feature>
<protein>
    <submittedName>
        <fullName evidence="12">Variant surface glycoprotein 1125.1275</fullName>
    </submittedName>
</protein>
<feature type="signal peptide" evidence="10">
    <location>
        <begin position="1"/>
        <end position="29"/>
    </location>
</feature>
<dbReference type="InterPro" id="IPR025932">
    <property type="entry name" value="Trypano_VSG_B_N_dom"/>
</dbReference>
<proteinExistence type="predicted"/>
<dbReference type="VEuPathDB" id="TriTrypDB:Tb427_000557700"/>
<dbReference type="AlphaFoldDB" id="A0A1J0R6W6"/>
<evidence type="ECO:0000256" key="1">
    <source>
        <dbReference type="ARBA" id="ARBA00002523"/>
    </source>
</evidence>
<name>A0A1J0R6W6_9TRYP</name>
<dbReference type="Pfam" id="PF13206">
    <property type="entry name" value="VSG_B"/>
    <property type="match status" value="1"/>
</dbReference>
<evidence type="ECO:0000256" key="2">
    <source>
        <dbReference type="ARBA" id="ARBA00004609"/>
    </source>
</evidence>
<keyword evidence="4" id="KW-0336">GPI-anchor</keyword>
<evidence type="ECO:0000256" key="10">
    <source>
        <dbReference type="SAM" id="SignalP"/>
    </source>
</evidence>
<evidence type="ECO:0000256" key="6">
    <source>
        <dbReference type="ARBA" id="ARBA00023136"/>
    </source>
</evidence>
<evidence type="ECO:0000256" key="5">
    <source>
        <dbReference type="ARBA" id="ARBA00022729"/>
    </source>
</evidence>
<evidence type="ECO:0000256" key="8">
    <source>
        <dbReference type="ARBA" id="ARBA00023288"/>
    </source>
</evidence>
<dbReference type="GO" id="GO:0005886">
    <property type="term" value="C:plasma membrane"/>
    <property type="evidence" value="ECO:0007669"/>
    <property type="project" value="UniProtKB-SubCell"/>
</dbReference>
<keyword evidence="3" id="KW-1003">Cell membrane</keyword>
<feature type="chain" id="PRO_5012836936" evidence="10">
    <location>
        <begin position="30"/>
        <end position="432"/>
    </location>
</feature>
<comment type="subcellular location">
    <subcellularLocation>
        <location evidence="2">Cell membrane</location>
        <topology evidence="2">Lipid-anchor</topology>
        <topology evidence="2">GPI-anchor</topology>
    </subcellularLocation>
</comment>
<dbReference type="VEuPathDB" id="TriTrypDB:Tb1125.Tb11.v5.0950"/>
<feature type="region of interest" description="Disordered" evidence="9">
    <location>
        <begin position="396"/>
        <end position="432"/>
    </location>
</feature>
<evidence type="ECO:0000313" key="12">
    <source>
        <dbReference type="EMBL" id="APD73508.1"/>
    </source>
</evidence>
<evidence type="ECO:0000256" key="7">
    <source>
        <dbReference type="ARBA" id="ARBA00023180"/>
    </source>
</evidence>
<keyword evidence="7" id="KW-0325">Glycoprotein</keyword>
<evidence type="ECO:0000259" key="11">
    <source>
        <dbReference type="Pfam" id="PF13206"/>
    </source>
</evidence>
<keyword evidence="6" id="KW-0472">Membrane</keyword>
<evidence type="ECO:0000256" key="4">
    <source>
        <dbReference type="ARBA" id="ARBA00022622"/>
    </source>
</evidence>
<accession>A0A1J0R6W6</accession>
<sequence>MIYLSTPTRLLFKISVQVALLLITSRAFANIAKDGNVRERGALCGLIELDNKQATLAFQPPTQNTDLDDILELNMSVSEQAWMDLFRDKTEKEKIRAFPDNEFVKYPAWKERWNKWQVAASNVIKPGGRQAALAKHKLKDITPEQEAAIRPAIQRLAAEAAAIADHMQETAPPENLINDSDLQQKLNEAIYGDPAGADTPSDASKLFKGAANGAGPQASCEGDTTTNKAVTVTAALLCVCTNKDGASNDEGKACEYVTGTTQSWTGSTDYPNAAAISEAVKLRDLQTKHHVSAETLAAKIGAVTSLIRRVSGAATFGKTINGGCTGSQDGGMCVKYSDLGNDGSKKYTDIPWLRQVAELVTSLRAHEKAVQVRHQAANAIMTMRLQAQSLIYSESPQAREQMQPKTGIPEKKINAKECEQHKNNKTACTEAN</sequence>
<keyword evidence="8" id="KW-0449">Lipoprotein</keyword>